<evidence type="ECO:0000313" key="10">
    <source>
        <dbReference type="EMBL" id="CDI55413.1"/>
    </source>
</evidence>
<name>A0A077R841_9BASI</name>
<dbReference type="AlphaFoldDB" id="A0A077R841"/>
<dbReference type="GO" id="GO:0000981">
    <property type="term" value="F:DNA-binding transcription factor activity, RNA polymerase II-specific"/>
    <property type="evidence" value="ECO:0007669"/>
    <property type="project" value="InterPro"/>
</dbReference>
<reference evidence="10" key="1">
    <citation type="journal article" date="2014" name="Genome Biol. Evol.">
        <title>Gene Loss Rather Than Gene Gain Is Associated with a Host Jump from Monocots to Dicots in the Smut Fungus Melanopsichium pennsylvanicum.</title>
        <authorList>
            <person name="Sharma R."/>
            <person name="Mishra B."/>
            <person name="Runge F."/>
            <person name="Thines M."/>
        </authorList>
    </citation>
    <scope>NUCLEOTIDE SEQUENCE</scope>
    <source>
        <strain evidence="10">4</strain>
    </source>
</reference>
<evidence type="ECO:0000256" key="7">
    <source>
        <dbReference type="ARBA" id="ARBA00023242"/>
    </source>
</evidence>
<evidence type="ECO:0000256" key="8">
    <source>
        <dbReference type="SAM" id="MobiDB-lite"/>
    </source>
</evidence>
<dbReference type="SUPFAM" id="SSF57701">
    <property type="entry name" value="Zn2/Cys6 DNA-binding domain"/>
    <property type="match status" value="1"/>
</dbReference>
<feature type="region of interest" description="Disordered" evidence="8">
    <location>
        <begin position="98"/>
        <end position="117"/>
    </location>
</feature>
<evidence type="ECO:0000256" key="2">
    <source>
        <dbReference type="ARBA" id="ARBA00022723"/>
    </source>
</evidence>
<dbReference type="PROSITE" id="PS00463">
    <property type="entry name" value="ZN2_CY6_FUNGAL_1"/>
    <property type="match status" value="1"/>
</dbReference>
<dbReference type="PROSITE" id="PS50048">
    <property type="entry name" value="ZN2_CY6_FUNGAL_2"/>
    <property type="match status" value="1"/>
</dbReference>
<dbReference type="GO" id="GO:0008270">
    <property type="term" value="F:zinc ion binding"/>
    <property type="evidence" value="ECO:0007669"/>
    <property type="project" value="InterPro"/>
</dbReference>
<keyword evidence="3" id="KW-0862">Zinc</keyword>
<sequence length="473" mass="51614">MSFFQSQPQHGWPGESFSYTYDDGHHHSAYRDTNGASTSYLEPNSRALSRPRVNMACKHCRQRKVRCDGKKPKCGLCTRLDRPCDYVKVTAAENAILRDKKRQSKQRKNAEQEAARTSLCKHDTIPAYHPYRSNDASVNRNSFSSSLSVPNDARVGLQAPPLPQVTASSSSVLQPYLYDNRYPSTSTSTAASSLFDVGTSLNGSRRMCLTTLTAGVRSLPTNGTYTYPRKQSMEDHTRAAEPRCRQNGAIGTMSGTNGSGESDLNLVSTASAINTATPTQNGFAIPSLASSNSFRAEIEDNRYPRYMEGSVSPSLASPSYLAAMPALERAASSAGSGVSASPASHDIETSAQQQHDDSSLWSGNGLSRVNVHEDVAQQFVYRHQMEEVHGAHQRVYEEHELNSSSGMRGIGMVDSWVNHVQAPVTSVRPVTPMTPVVAPVTAHQQVEAGVKDWNPEMTWYMQPTGNTTATTTI</sequence>
<dbReference type="PANTHER" id="PTHR31313:SF78">
    <property type="entry name" value="TRANSCRIPTION FACTOR DOMAIN-CONTAINING PROTEIN"/>
    <property type="match status" value="1"/>
</dbReference>
<dbReference type="InterPro" id="IPR051615">
    <property type="entry name" value="Transcr_Regulatory_Elem"/>
</dbReference>
<dbReference type="CDD" id="cd00067">
    <property type="entry name" value="GAL4"/>
    <property type="match status" value="1"/>
</dbReference>
<dbReference type="Pfam" id="PF00172">
    <property type="entry name" value="Zn_clus"/>
    <property type="match status" value="1"/>
</dbReference>
<dbReference type="PANTHER" id="PTHR31313">
    <property type="entry name" value="TY1 ENHANCER ACTIVATOR"/>
    <property type="match status" value="1"/>
</dbReference>
<evidence type="ECO:0000259" key="9">
    <source>
        <dbReference type="PROSITE" id="PS50048"/>
    </source>
</evidence>
<dbReference type="InterPro" id="IPR036864">
    <property type="entry name" value="Zn2-C6_fun-type_DNA-bd_sf"/>
</dbReference>
<dbReference type="Gene3D" id="4.10.240.10">
    <property type="entry name" value="Zn(2)-C6 fungal-type DNA-binding domain"/>
    <property type="match status" value="1"/>
</dbReference>
<dbReference type="GO" id="GO:0005634">
    <property type="term" value="C:nucleus"/>
    <property type="evidence" value="ECO:0007669"/>
    <property type="project" value="UniProtKB-SubCell"/>
</dbReference>
<feature type="domain" description="Zn(2)-C6 fungal-type" evidence="9">
    <location>
        <begin position="56"/>
        <end position="86"/>
    </location>
</feature>
<evidence type="ECO:0000256" key="5">
    <source>
        <dbReference type="ARBA" id="ARBA00023125"/>
    </source>
</evidence>
<proteinExistence type="predicted"/>
<dbReference type="SMART" id="SM00066">
    <property type="entry name" value="GAL4"/>
    <property type="match status" value="1"/>
</dbReference>
<keyword evidence="2" id="KW-0479">Metal-binding</keyword>
<keyword evidence="5" id="KW-0238">DNA-binding</keyword>
<evidence type="ECO:0000256" key="1">
    <source>
        <dbReference type="ARBA" id="ARBA00004123"/>
    </source>
</evidence>
<dbReference type="EMBL" id="HG529646">
    <property type="protein sequence ID" value="CDI55413.1"/>
    <property type="molecule type" value="Genomic_DNA"/>
</dbReference>
<evidence type="ECO:0000256" key="3">
    <source>
        <dbReference type="ARBA" id="ARBA00022833"/>
    </source>
</evidence>
<evidence type="ECO:0000256" key="4">
    <source>
        <dbReference type="ARBA" id="ARBA00023015"/>
    </source>
</evidence>
<dbReference type="InterPro" id="IPR001138">
    <property type="entry name" value="Zn2Cys6_DnaBD"/>
</dbReference>
<protein>
    <submittedName>
        <fullName evidence="10">C6 transcription factor</fullName>
    </submittedName>
</protein>
<feature type="compositionally biased region" description="Basic and acidic residues" evidence="8">
    <location>
        <begin position="108"/>
        <end position="117"/>
    </location>
</feature>
<keyword evidence="7" id="KW-0539">Nucleus</keyword>
<feature type="compositionally biased region" description="Polar residues" evidence="8">
    <location>
        <begin position="349"/>
        <end position="365"/>
    </location>
</feature>
<keyword evidence="4" id="KW-0805">Transcription regulation</keyword>
<dbReference type="GO" id="GO:0003677">
    <property type="term" value="F:DNA binding"/>
    <property type="evidence" value="ECO:0007669"/>
    <property type="project" value="UniProtKB-KW"/>
</dbReference>
<feature type="compositionally biased region" description="Low complexity" evidence="8">
    <location>
        <begin position="334"/>
        <end position="344"/>
    </location>
</feature>
<keyword evidence="6" id="KW-0804">Transcription</keyword>
<evidence type="ECO:0000256" key="6">
    <source>
        <dbReference type="ARBA" id="ARBA00023163"/>
    </source>
</evidence>
<comment type="subcellular location">
    <subcellularLocation>
        <location evidence="1">Nucleus</location>
    </subcellularLocation>
</comment>
<organism evidence="10">
    <name type="scientific">Melanopsichium pennsylvanicum 4</name>
    <dbReference type="NCBI Taxonomy" id="1398559"/>
    <lineage>
        <taxon>Eukaryota</taxon>
        <taxon>Fungi</taxon>
        <taxon>Dikarya</taxon>
        <taxon>Basidiomycota</taxon>
        <taxon>Ustilaginomycotina</taxon>
        <taxon>Ustilaginomycetes</taxon>
        <taxon>Ustilaginales</taxon>
        <taxon>Ustilaginaceae</taxon>
        <taxon>Melanopsichium</taxon>
    </lineage>
</organism>
<accession>A0A077R841</accession>
<feature type="region of interest" description="Disordered" evidence="8">
    <location>
        <begin position="334"/>
        <end position="365"/>
    </location>
</feature>